<organism evidence="2 3">
    <name type="scientific">Reinekea forsetii</name>
    <dbReference type="NCBI Taxonomy" id="1336806"/>
    <lineage>
        <taxon>Bacteria</taxon>
        <taxon>Pseudomonadati</taxon>
        <taxon>Pseudomonadota</taxon>
        <taxon>Gammaproteobacteria</taxon>
        <taxon>Oceanospirillales</taxon>
        <taxon>Saccharospirillaceae</taxon>
        <taxon>Reinekea</taxon>
    </lineage>
</organism>
<proteinExistence type="predicted"/>
<evidence type="ECO:0000259" key="1">
    <source>
        <dbReference type="Pfam" id="PF13460"/>
    </source>
</evidence>
<dbReference type="PANTHER" id="PTHR14097:SF7">
    <property type="entry name" value="OXIDOREDUCTASE HTATIP2"/>
    <property type="match status" value="1"/>
</dbReference>
<dbReference type="EMBL" id="CP011797">
    <property type="protein sequence ID" value="ATX75363.1"/>
    <property type="molecule type" value="Genomic_DNA"/>
</dbReference>
<gene>
    <name evidence="2" type="ORF">REIFOR_00186</name>
</gene>
<feature type="domain" description="NAD(P)-binding" evidence="1">
    <location>
        <begin position="8"/>
        <end position="155"/>
    </location>
</feature>
<protein>
    <submittedName>
        <fullName evidence="2">Nucleoside-diphosphate-sugar epimerase</fullName>
    </submittedName>
</protein>
<dbReference type="Pfam" id="PF13460">
    <property type="entry name" value="NAD_binding_10"/>
    <property type="match status" value="1"/>
</dbReference>
<sequence length="217" mass="23328">MANILIAGATGLIGSHLVQQLAPDRVDEVLLLVRRPIAPLHAHHHQWVSDFMPLALPPVSDNADAVICALGTTIKQAGSREAFAEVDFGRVLDLARAAKQAGYRRFVVVSSLGADADAGNFYLATKGRMEAALVALQFDSLTIVQPSLLLGKRSTFRLGERIAQVLFSGLSFVFIGPLRTYRPVHAEDVASVLIRVALDGQLGCRRIPSKQLIAAVS</sequence>
<dbReference type="SUPFAM" id="SSF51735">
    <property type="entry name" value="NAD(P)-binding Rossmann-fold domains"/>
    <property type="match status" value="1"/>
</dbReference>
<dbReference type="KEGG" id="rfo:REIFOR_00186"/>
<dbReference type="InterPro" id="IPR036291">
    <property type="entry name" value="NAD(P)-bd_dom_sf"/>
</dbReference>
<dbReference type="Proteomes" id="UP000229757">
    <property type="component" value="Chromosome"/>
</dbReference>
<dbReference type="InterPro" id="IPR016040">
    <property type="entry name" value="NAD(P)-bd_dom"/>
</dbReference>
<reference evidence="2 3" key="1">
    <citation type="journal article" date="2017" name="Environ. Microbiol.">
        <title>Genomic and physiological analyses of 'Reinekea forsetii' reveal a versatile opportunistic lifestyle during spring algae blooms.</title>
        <authorList>
            <person name="Avci B."/>
            <person name="Hahnke R.L."/>
            <person name="Chafee M."/>
            <person name="Fischer T."/>
            <person name="Gruber-Vodicka H."/>
            <person name="Tegetmeyer H.E."/>
            <person name="Harder J."/>
            <person name="Fuchs B.M."/>
            <person name="Amann R.I."/>
            <person name="Teeling H."/>
        </authorList>
    </citation>
    <scope>NUCLEOTIDE SEQUENCE [LARGE SCALE GENOMIC DNA]</scope>
    <source>
        <strain evidence="2 3">Hel1_31_D35</strain>
    </source>
</reference>
<dbReference type="PANTHER" id="PTHR14097">
    <property type="entry name" value="OXIDOREDUCTASE HTATIP2"/>
    <property type="match status" value="1"/>
</dbReference>
<dbReference type="AlphaFoldDB" id="A0A2K8KK27"/>
<evidence type="ECO:0000313" key="2">
    <source>
        <dbReference type="EMBL" id="ATX75363.1"/>
    </source>
</evidence>
<evidence type="ECO:0000313" key="3">
    <source>
        <dbReference type="Proteomes" id="UP000229757"/>
    </source>
</evidence>
<dbReference type="OrthoDB" id="9798632at2"/>
<keyword evidence="3" id="KW-1185">Reference proteome</keyword>
<name>A0A2K8KK27_9GAMM</name>
<accession>A0A2K8KK27</accession>
<dbReference type="RefSeq" id="WP_100255776.1">
    <property type="nucleotide sequence ID" value="NZ_CP011797.1"/>
</dbReference>
<dbReference type="Gene3D" id="3.40.50.720">
    <property type="entry name" value="NAD(P)-binding Rossmann-like Domain"/>
    <property type="match status" value="1"/>
</dbReference>